<dbReference type="AlphaFoldDB" id="A0A936ZNG4"/>
<feature type="transmembrane region" description="Helical" evidence="1">
    <location>
        <begin position="56"/>
        <end position="76"/>
    </location>
</feature>
<evidence type="ECO:0000256" key="1">
    <source>
        <dbReference type="SAM" id="Phobius"/>
    </source>
</evidence>
<reference evidence="2" key="1">
    <citation type="submission" date="2021-01" db="EMBL/GenBank/DDBJ databases">
        <authorList>
            <person name="Zhong Y.L."/>
        </authorList>
    </citation>
    <scope>NUCLEOTIDE SEQUENCE</scope>
    <source>
        <strain evidence="2">KCTC 23302</strain>
    </source>
</reference>
<gene>
    <name evidence="2" type="ORF">JJQ60_03005</name>
</gene>
<keyword evidence="3" id="KW-1185">Reference proteome</keyword>
<proteinExistence type="predicted"/>
<accession>A0A936ZNG4</accession>
<dbReference type="EMBL" id="JAERQJ010000001">
    <property type="protein sequence ID" value="MBL0682472.1"/>
    <property type="molecule type" value="Genomic_DNA"/>
</dbReference>
<protein>
    <submittedName>
        <fullName evidence="2">Uncharacterized protein</fullName>
    </submittedName>
</protein>
<organism evidence="2 3">
    <name type="scientific">Aquimarina mytili</name>
    <dbReference type="NCBI Taxonomy" id="874423"/>
    <lineage>
        <taxon>Bacteria</taxon>
        <taxon>Pseudomonadati</taxon>
        <taxon>Bacteroidota</taxon>
        <taxon>Flavobacteriia</taxon>
        <taxon>Flavobacteriales</taxon>
        <taxon>Flavobacteriaceae</taxon>
        <taxon>Aquimarina</taxon>
    </lineage>
</organism>
<comment type="caution">
    <text evidence="2">The sequence shown here is derived from an EMBL/GenBank/DDBJ whole genome shotgun (WGS) entry which is preliminary data.</text>
</comment>
<keyword evidence="1" id="KW-1133">Transmembrane helix</keyword>
<evidence type="ECO:0000313" key="3">
    <source>
        <dbReference type="Proteomes" id="UP000651057"/>
    </source>
</evidence>
<keyword evidence="1" id="KW-0472">Membrane</keyword>
<name>A0A936ZNG4_9FLAO</name>
<keyword evidence="1" id="KW-0812">Transmembrane</keyword>
<sequence length="79" mass="9139">MSSNPNKKEDINSQNAADNSLNSSEWFGAIIRYLCHLGKKDFNSFYTPKQLKKNALVGYIFKIIMVLILIFFGYHYSKI</sequence>
<evidence type="ECO:0000313" key="2">
    <source>
        <dbReference type="EMBL" id="MBL0682472.1"/>
    </source>
</evidence>
<dbReference type="RefSeq" id="WP_201916487.1">
    <property type="nucleotide sequence ID" value="NZ_BAABAX010000001.1"/>
</dbReference>
<dbReference type="Proteomes" id="UP000651057">
    <property type="component" value="Unassembled WGS sequence"/>
</dbReference>